<comment type="pathway">
    <text evidence="4">Amino-acid biosynthesis; D-alanine biosynthesis; D-alanine from L-alanine: step 1/1.</text>
</comment>
<dbReference type="STRING" id="1798535.A2V68_02815"/>
<feature type="active site" description="Proton acceptor; specific for D-alanine" evidence="4">
    <location>
        <position position="37"/>
    </location>
</feature>
<dbReference type="PROSITE" id="PS00395">
    <property type="entry name" value="ALANINE_RACEMASE"/>
    <property type="match status" value="1"/>
</dbReference>
<dbReference type="UniPathway" id="UPA00042">
    <property type="reaction ID" value="UER00497"/>
</dbReference>
<evidence type="ECO:0000256" key="4">
    <source>
        <dbReference type="HAMAP-Rule" id="MF_01201"/>
    </source>
</evidence>
<comment type="cofactor">
    <cofactor evidence="1 4 5">
        <name>pyridoxal 5'-phosphate</name>
        <dbReference type="ChEBI" id="CHEBI:597326"/>
    </cofactor>
</comment>
<feature type="domain" description="Alanine racemase C-terminal" evidence="7">
    <location>
        <begin position="256"/>
        <end position="384"/>
    </location>
</feature>
<dbReference type="PRINTS" id="PR00992">
    <property type="entry name" value="ALARACEMASE"/>
</dbReference>
<dbReference type="PANTHER" id="PTHR30511">
    <property type="entry name" value="ALANINE RACEMASE"/>
    <property type="match status" value="1"/>
</dbReference>
<evidence type="ECO:0000313" key="9">
    <source>
        <dbReference type="Proteomes" id="UP000176651"/>
    </source>
</evidence>
<dbReference type="Gene3D" id="2.40.37.10">
    <property type="entry name" value="Lyase, Ornithine Decarboxylase, Chain A, domain 1"/>
    <property type="match status" value="1"/>
</dbReference>
<dbReference type="Pfam" id="PF01168">
    <property type="entry name" value="Ala_racemase_N"/>
    <property type="match status" value="1"/>
</dbReference>
<dbReference type="GO" id="GO:0008784">
    <property type="term" value="F:alanine racemase activity"/>
    <property type="evidence" value="ECO:0007669"/>
    <property type="project" value="UniProtKB-UniRule"/>
</dbReference>
<dbReference type="InterPro" id="IPR029066">
    <property type="entry name" value="PLP-binding_barrel"/>
</dbReference>
<feature type="modified residue" description="N6-(pyridoxal phosphate)lysine" evidence="4 5">
    <location>
        <position position="37"/>
    </location>
</feature>
<comment type="caution">
    <text evidence="8">The sequence shown here is derived from an EMBL/GenBank/DDBJ whole genome shotgun (WGS) entry which is preliminary data.</text>
</comment>
<dbReference type="Gene3D" id="3.20.20.10">
    <property type="entry name" value="Alanine racemase"/>
    <property type="match status" value="1"/>
</dbReference>
<reference evidence="8 9" key="1">
    <citation type="journal article" date="2016" name="Nat. Commun.">
        <title>Thousands of microbial genomes shed light on interconnected biogeochemical processes in an aquifer system.</title>
        <authorList>
            <person name="Anantharaman K."/>
            <person name="Brown C.T."/>
            <person name="Hug L.A."/>
            <person name="Sharon I."/>
            <person name="Castelle C.J."/>
            <person name="Probst A.J."/>
            <person name="Thomas B.C."/>
            <person name="Singh A."/>
            <person name="Wilkins M.J."/>
            <person name="Karaoz U."/>
            <person name="Brodie E.L."/>
            <person name="Williams K.H."/>
            <person name="Hubbard S.S."/>
            <person name="Banfield J.F."/>
        </authorList>
    </citation>
    <scope>NUCLEOTIDE SEQUENCE [LARGE SCALE GENOMIC DNA]</scope>
</reference>
<proteinExistence type="inferred from homology"/>
<dbReference type="InterPro" id="IPR009006">
    <property type="entry name" value="Ala_racemase/Decarboxylase_C"/>
</dbReference>
<accession>A0A1F4NT80</accession>
<dbReference type="EC" id="5.1.1.1" evidence="4"/>
<dbReference type="GO" id="GO:0030632">
    <property type="term" value="P:D-alanine biosynthetic process"/>
    <property type="evidence" value="ECO:0007669"/>
    <property type="project" value="UniProtKB-UniRule"/>
</dbReference>
<dbReference type="FunFam" id="3.20.20.10:FF:000002">
    <property type="entry name" value="Alanine racemase"/>
    <property type="match status" value="1"/>
</dbReference>
<evidence type="ECO:0000256" key="1">
    <source>
        <dbReference type="ARBA" id="ARBA00001933"/>
    </source>
</evidence>
<dbReference type="EMBL" id="META01000001">
    <property type="protein sequence ID" value="OGB74517.1"/>
    <property type="molecule type" value="Genomic_DNA"/>
</dbReference>
<keyword evidence="3 4" id="KW-0413">Isomerase</keyword>
<evidence type="ECO:0000259" key="7">
    <source>
        <dbReference type="SMART" id="SM01005"/>
    </source>
</evidence>
<sequence length="385" mass="42898">MRALLAWINVDLRAIDYNIKQVKRLLKPATKLIAIVKSNAYGHGIFEVALQAIRSGVDMLGVVNASEALLLRKKGIIRPIVVMGAITKEEMLELVKEKVSFLVHSRRSFLDANSVALITRRRVLVHIKLETGINRMGFTFDEALQVIKAIKQRRHLTLEGIWTHLASVEELNKSYTKMQLFQFEKLLNRLSKNGVRINEIPYISTAASAAAMLVLESRYTAVRLGISMYGLWPSRGVAAWAKKDLRGKRRVTLKPALKYRTRLVATRRIPAGSYVGYGCSFQAPKAMTVGVVPVGYAEGIDRSLSNMGFMLLKGAVVSIVGRVCMNMTILDISRRPKSKPGDEVVIIGRSGGKEITATDFADWAGTINYEVVTRIPESIPRIYTK</sequence>
<dbReference type="SMART" id="SM01005">
    <property type="entry name" value="Ala_racemase_C"/>
    <property type="match status" value="1"/>
</dbReference>
<dbReference type="InterPro" id="IPR000821">
    <property type="entry name" value="Ala_racemase"/>
</dbReference>
<evidence type="ECO:0000313" key="8">
    <source>
        <dbReference type="EMBL" id="OGB74517.1"/>
    </source>
</evidence>
<feature type="binding site" evidence="4 6">
    <location>
        <position position="135"/>
    </location>
    <ligand>
        <name>substrate</name>
    </ligand>
</feature>
<comment type="catalytic activity">
    <reaction evidence="4">
        <text>L-alanine = D-alanine</text>
        <dbReference type="Rhea" id="RHEA:20249"/>
        <dbReference type="ChEBI" id="CHEBI:57416"/>
        <dbReference type="ChEBI" id="CHEBI:57972"/>
        <dbReference type="EC" id="5.1.1.1"/>
    </reaction>
</comment>
<dbReference type="CDD" id="cd00430">
    <property type="entry name" value="PLPDE_III_AR"/>
    <property type="match status" value="1"/>
</dbReference>
<evidence type="ECO:0000256" key="6">
    <source>
        <dbReference type="PIRSR" id="PIRSR600821-52"/>
    </source>
</evidence>
<dbReference type="SUPFAM" id="SSF50621">
    <property type="entry name" value="Alanine racemase C-terminal domain-like"/>
    <property type="match status" value="1"/>
</dbReference>
<dbReference type="GO" id="GO:0005829">
    <property type="term" value="C:cytosol"/>
    <property type="evidence" value="ECO:0007669"/>
    <property type="project" value="TreeGrafter"/>
</dbReference>
<keyword evidence="2 4" id="KW-0663">Pyridoxal phosphate</keyword>
<comment type="similarity">
    <text evidence="4">Belongs to the alanine racemase family.</text>
</comment>
<feature type="binding site" evidence="4 6">
    <location>
        <position position="325"/>
    </location>
    <ligand>
        <name>substrate</name>
    </ligand>
</feature>
<gene>
    <name evidence="8" type="ORF">A2V68_02815</name>
</gene>
<protein>
    <recommendedName>
        <fullName evidence="4">Alanine racemase</fullName>
        <ecNumber evidence="4">5.1.1.1</ecNumber>
    </recommendedName>
</protein>
<name>A0A1F4NT80_UNCK3</name>
<feature type="active site" description="Proton acceptor; specific for L-alanine" evidence="4">
    <location>
        <position position="277"/>
    </location>
</feature>
<dbReference type="SUPFAM" id="SSF51419">
    <property type="entry name" value="PLP-binding barrel"/>
    <property type="match status" value="1"/>
</dbReference>
<dbReference type="InterPro" id="IPR001608">
    <property type="entry name" value="Ala_racemase_N"/>
</dbReference>
<comment type="function">
    <text evidence="4">Catalyzes the interconversion of L-alanine and D-alanine. May also act on other amino acids.</text>
</comment>
<dbReference type="PANTHER" id="PTHR30511:SF0">
    <property type="entry name" value="ALANINE RACEMASE, CATABOLIC-RELATED"/>
    <property type="match status" value="1"/>
</dbReference>
<organism evidence="8 9">
    <name type="scientific">candidate division Kazan bacterium RBG_13_50_9</name>
    <dbReference type="NCBI Taxonomy" id="1798535"/>
    <lineage>
        <taxon>Bacteria</taxon>
        <taxon>Bacteria division Kazan-3B-28</taxon>
    </lineage>
</organism>
<dbReference type="GO" id="GO:0030170">
    <property type="term" value="F:pyridoxal phosphate binding"/>
    <property type="evidence" value="ECO:0007669"/>
    <property type="project" value="UniProtKB-UniRule"/>
</dbReference>
<dbReference type="InterPro" id="IPR011079">
    <property type="entry name" value="Ala_racemase_C"/>
</dbReference>
<dbReference type="InterPro" id="IPR020622">
    <property type="entry name" value="Ala_racemase_pyridoxalP-BS"/>
</dbReference>
<dbReference type="Pfam" id="PF00842">
    <property type="entry name" value="Ala_racemase_C"/>
    <property type="match status" value="1"/>
</dbReference>
<dbReference type="Proteomes" id="UP000176651">
    <property type="component" value="Unassembled WGS sequence"/>
</dbReference>
<dbReference type="AlphaFoldDB" id="A0A1F4NT80"/>
<dbReference type="HAMAP" id="MF_01201">
    <property type="entry name" value="Ala_racemase"/>
    <property type="match status" value="1"/>
</dbReference>
<evidence type="ECO:0000256" key="3">
    <source>
        <dbReference type="ARBA" id="ARBA00023235"/>
    </source>
</evidence>
<dbReference type="NCBIfam" id="TIGR00492">
    <property type="entry name" value="alr"/>
    <property type="match status" value="1"/>
</dbReference>
<evidence type="ECO:0000256" key="2">
    <source>
        <dbReference type="ARBA" id="ARBA00022898"/>
    </source>
</evidence>
<evidence type="ECO:0000256" key="5">
    <source>
        <dbReference type="PIRSR" id="PIRSR600821-50"/>
    </source>
</evidence>